<dbReference type="AlphaFoldDB" id="A0A840Y6B8"/>
<dbReference type="RefSeq" id="WP_184518174.1">
    <property type="nucleotide sequence ID" value="NZ_JACIJD010000009.1"/>
</dbReference>
<accession>A0A840Y6B8</accession>
<name>A0A840Y6B8_9PROT</name>
<sequence length="84" mass="8467">MILPFAGIDLRAVPAKGGCAARLAGLLVALRGTGRIARPPMVAWLAAVARDSRAGPALSLPTASGMLAPGAALDSRLSPRRNPA</sequence>
<proteinExistence type="predicted"/>
<protein>
    <submittedName>
        <fullName evidence="1">Uncharacterized protein</fullName>
    </submittedName>
</protein>
<evidence type="ECO:0000313" key="1">
    <source>
        <dbReference type="EMBL" id="MBB5694309.1"/>
    </source>
</evidence>
<gene>
    <name evidence="1" type="ORF">FHS87_002354</name>
</gene>
<organism evidence="1 2">
    <name type="scientific">Muricoccus pecuniae</name>
    <dbReference type="NCBI Taxonomy" id="693023"/>
    <lineage>
        <taxon>Bacteria</taxon>
        <taxon>Pseudomonadati</taxon>
        <taxon>Pseudomonadota</taxon>
        <taxon>Alphaproteobacteria</taxon>
        <taxon>Acetobacterales</taxon>
        <taxon>Roseomonadaceae</taxon>
        <taxon>Muricoccus</taxon>
    </lineage>
</organism>
<evidence type="ECO:0000313" key="2">
    <source>
        <dbReference type="Proteomes" id="UP000580654"/>
    </source>
</evidence>
<dbReference type="Proteomes" id="UP000580654">
    <property type="component" value="Unassembled WGS sequence"/>
</dbReference>
<reference evidence="1 2" key="1">
    <citation type="submission" date="2020-08" db="EMBL/GenBank/DDBJ databases">
        <title>Genomic Encyclopedia of Type Strains, Phase IV (KMG-IV): sequencing the most valuable type-strain genomes for metagenomic binning, comparative biology and taxonomic classification.</title>
        <authorList>
            <person name="Goeker M."/>
        </authorList>
    </citation>
    <scope>NUCLEOTIDE SEQUENCE [LARGE SCALE GENOMIC DNA]</scope>
    <source>
        <strain evidence="1 2">DSM 25622</strain>
    </source>
</reference>
<comment type="caution">
    <text evidence="1">The sequence shown here is derived from an EMBL/GenBank/DDBJ whole genome shotgun (WGS) entry which is preliminary data.</text>
</comment>
<dbReference type="EMBL" id="JACIJD010000009">
    <property type="protein sequence ID" value="MBB5694309.1"/>
    <property type="molecule type" value="Genomic_DNA"/>
</dbReference>
<keyword evidence="2" id="KW-1185">Reference proteome</keyword>